<protein>
    <submittedName>
        <fullName evidence="2">Uncharacterized protein</fullName>
    </submittedName>
</protein>
<name>A0AAD1T678_PELCU</name>
<evidence type="ECO:0000313" key="3">
    <source>
        <dbReference type="Proteomes" id="UP001295444"/>
    </source>
</evidence>
<accession>A0AAD1T678</accession>
<reference evidence="2" key="1">
    <citation type="submission" date="2022-03" db="EMBL/GenBank/DDBJ databases">
        <authorList>
            <person name="Alioto T."/>
            <person name="Alioto T."/>
            <person name="Gomez Garrido J."/>
        </authorList>
    </citation>
    <scope>NUCLEOTIDE SEQUENCE</scope>
</reference>
<dbReference type="EMBL" id="OW240920">
    <property type="protein sequence ID" value="CAH2316088.1"/>
    <property type="molecule type" value="Genomic_DNA"/>
</dbReference>
<evidence type="ECO:0000256" key="1">
    <source>
        <dbReference type="SAM" id="MobiDB-lite"/>
    </source>
</evidence>
<dbReference type="Proteomes" id="UP001295444">
    <property type="component" value="Chromosome 09"/>
</dbReference>
<sequence length="145" mass="16233">MAANVNPPVRNGNNTSFSPSIAKALTHARRMLHTCMRQPDGWDPYDTQLQCLPNQRGCDARAHMRSQPTLNITERLIHRLTQAPAPQHMTSLPTLDLDRSATDRADSHAQLQHGTTHGQPLFLPKPGHRLTLDSLTMPPFRQLHA</sequence>
<dbReference type="AlphaFoldDB" id="A0AAD1T678"/>
<feature type="region of interest" description="Disordered" evidence="1">
    <location>
        <begin position="102"/>
        <end position="125"/>
    </location>
</feature>
<gene>
    <name evidence="2" type="ORF">PECUL_23A027374</name>
</gene>
<evidence type="ECO:0000313" key="2">
    <source>
        <dbReference type="EMBL" id="CAH2316088.1"/>
    </source>
</evidence>
<feature type="compositionally biased region" description="Polar residues" evidence="1">
    <location>
        <begin position="109"/>
        <end position="118"/>
    </location>
</feature>
<keyword evidence="3" id="KW-1185">Reference proteome</keyword>
<organism evidence="2 3">
    <name type="scientific">Pelobates cultripes</name>
    <name type="common">Western spadefoot toad</name>
    <dbReference type="NCBI Taxonomy" id="61616"/>
    <lineage>
        <taxon>Eukaryota</taxon>
        <taxon>Metazoa</taxon>
        <taxon>Chordata</taxon>
        <taxon>Craniata</taxon>
        <taxon>Vertebrata</taxon>
        <taxon>Euteleostomi</taxon>
        <taxon>Amphibia</taxon>
        <taxon>Batrachia</taxon>
        <taxon>Anura</taxon>
        <taxon>Pelobatoidea</taxon>
        <taxon>Pelobatidae</taxon>
        <taxon>Pelobates</taxon>
    </lineage>
</organism>
<proteinExistence type="predicted"/>